<keyword evidence="3" id="KW-1003">Cell membrane</keyword>
<evidence type="ECO:0000256" key="8">
    <source>
        <dbReference type="SAM" id="MobiDB-lite"/>
    </source>
</evidence>
<feature type="transmembrane region" description="Helical" evidence="7">
    <location>
        <begin position="113"/>
        <end position="132"/>
    </location>
</feature>
<keyword evidence="5 7" id="KW-1133">Transmembrane helix</keyword>
<comment type="similarity">
    <text evidence="7">Belongs to the binding-protein-dependent transport system permease family.</text>
</comment>
<dbReference type="RefSeq" id="WP_233133678.1">
    <property type="nucleotide sequence ID" value="NZ_NEWD01000026.1"/>
</dbReference>
<dbReference type="Pfam" id="PF00528">
    <property type="entry name" value="BPD_transp_1"/>
    <property type="match status" value="1"/>
</dbReference>
<comment type="subcellular location">
    <subcellularLocation>
        <location evidence="1 7">Cell membrane</location>
        <topology evidence="1 7">Multi-pass membrane protein</topology>
    </subcellularLocation>
</comment>
<organism evidence="10 11">
    <name type="scientific">Bifidobacterium vansinderenii</name>
    <dbReference type="NCBI Taxonomy" id="1984871"/>
    <lineage>
        <taxon>Bacteria</taxon>
        <taxon>Bacillati</taxon>
        <taxon>Actinomycetota</taxon>
        <taxon>Actinomycetes</taxon>
        <taxon>Bifidobacteriales</taxon>
        <taxon>Bifidobacteriaceae</taxon>
        <taxon>Bifidobacterium</taxon>
    </lineage>
</organism>
<feature type="domain" description="ABC transmembrane type-1" evidence="9">
    <location>
        <begin position="109"/>
        <end position="300"/>
    </location>
</feature>
<keyword evidence="2 7" id="KW-0813">Transport</keyword>
<gene>
    <name evidence="10" type="ORF">Tam10B_1802</name>
</gene>
<dbReference type="Gene3D" id="1.10.3720.10">
    <property type="entry name" value="MetI-like"/>
    <property type="match status" value="1"/>
</dbReference>
<feature type="transmembrane region" description="Helical" evidence="7">
    <location>
        <begin position="144"/>
        <end position="165"/>
    </location>
</feature>
<feature type="compositionally biased region" description="Polar residues" evidence="8">
    <location>
        <begin position="1"/>
        <end position="17"/>
    </location>
</feature>
<dbReference type="InterPro" id="IPR000515">
    <property type="entry name" value="MetI-like"/>
</dbReference>
<evidence type="ECO:0000256" key="5">
    <source>
        <dbReference type="ARBA" id="ARBA00022989"/>
    </source>
</evidence>
<sequence>MTAMTETPRTMNKTNAPRPSHVARGEVSNAEYWKTFLYNAKVWFFLFLKYFSLVFCAFWFLLPVVSCFVTAAKTEREYQTTSVMQMPANWLNFQNYIDAFRLSNMAVAFRNSLIVLVVVLVITTLIGTQLAYVLSRFQFPGNAVIRMLFTVAALLPGIAMQVSMYKIMTNLHMVNTLWGYIIMMCGTDVISIYVFIQYFENIPVSLDESAIMDGCSYFTVYSRILLPLLKPAIVTCLILKGVGVYNEYYAANLYLQDKSTLGTVAISLYSFTGPQGSKYNLICAGVIITLLPMLILFLAFQKQIYNGIAAGAVKE</sequence>
<dbReference type="PANTHER" id="PTHR43744">
    <property type="entry name" value="ABC TRANSPORTER PERMEASE PROTEIN MG189-RELATED-RELATED"/>
    <property type="match status" value="1"/>
</dbReference>
<dbReference type="Proteomes" id="UP000215433">
    <property type="component" value="Unassembled WGS sequence"/>
</dbReference>
<dbReference type="GO" id="GO:0005886">
    <property type="term" value="C:plasma membrane"/>
    <property type="evidence" value="ECO:0007669"/>
    <property type="project" value="UniProtKB-SubCell"/>
</dbReference>
<evidence type="ECO:0000313" key="11">
    <source>
        <dbReference type="Proteomes" id="UP000215433"/>
    </source>
</evidence>
<dbReference type="PROSITE" id="PS50928">
    <property type="entry name" value="ABC_TM1"/>
    <property type="match status" value="1"/>
</dbReference>
<comment type="caution">
    <text evidence="10">The sequence shown here is derived from an EMBL/GenBank/DDBJ whole genome shotgun (WGS) entry which is preliminary data.</text>
</comment>
<feature type="transmembrane region" description="Helical" evidence="7">
    <location>
        <begin position="279"/>
        <end position="300"/>
    </location>
</feature>
<evidence type="ECO:0000256" key="3">
    <source>
        <dbReference type="ARBA" id="ARBA00022475"/>
    </source>
</evidence>
<accession>A0A229VWG6</accession>
<dbReference type="PANTHER" id="PTHR43744:SF3">
    <property type="entry name" value="LACTOSE TRANSPORT SYSTEM PERMEASE PROTEIN LACG"/>
    <property type="match status" value="1"/>
</dbReference>
<evidence type="ECO:0000256" key="6">
    <source>
        <dbReference type="ARBA" id="ARBA00023136"/>
    </source>
</evidence>
<evidence type="ECO:0000256" key="2">
    <source>
        <dbReference type="ARBA" id="ARBA00022448"/>
    </source>
</evidence>
<dbReference type="GO" id="GO:0055085">
    <property type="term" value="P:transmembrane transport"/>
    <property type="evidence" value="ECO:0007669"/>
    <property type="project" value="InterPro"/>
</dbReference>
<reference evidence="10 11" key="1">
    <citation type="submission" date="2017-05" db="EMBL/GenBank/DDBJ databases">
        <title>Bifidobacterium vansinderenii sp. nov.</title>
        <authorList>
            <person name="Lugli G.A."/>
            <person name="Duranti S."/>
            <person name="Mangifesta M."/>
        </authorList>
    </citation>
    <scope>NUCLEOTIDE SEQUENCE [LARGE SCALE GENOMIC DNA]</scope>
    <source>
        <strain evidence="10 11">Tam10B</strain>
    </source>
</reference>
<dbReference type="SUPFAM" id="SSF161098">
    <property type="entry name" value="MetI-like"/>
    <property type="match status" value="1"/>
</dbReference>
<feature type="transmembrane region" description="Helical" evidence="7">
    <location>
        <begin position="177"/>
        <end position="199"/>
    </location>
</feature>
<protein>
    <submittedName>
        <fullName evidence="10">Sugar ABC transporter permease</fullName>
    </submittedName>
</protein>
<keyword evidence="11" id="KW-1185">Reference proteome</keyword>
<dbReference type="AlphaFoldDB" id="A0A229VWG6"/>
<dbReference type="InterPro" id="IPR035906">
    <property type="entry name" value="MetI-like_sf"/>
</dbReference>
<dbReference type="CDD" id="cd06261">
    <property type="entry name" value="TM_PBP2"/>
    <property type="match status" value="1"/>
</dbReference>
<evidence type="ECO:0000259" key="9">
    <source>
        <dbReference type="PROSITE" id="PS50928"/>
    </source>
</evidence>
<keyword evidence="4 7" id="KW-0812">Transmembrane</keyword>
<evidence type="ECO:0000313" key="10">
    <source>
        <dbReference type="EMBL" id="OXM99952.1"/>
    </source>
</evidence>
<evidence type="ECO:0000256" key="7">
    <source>
        <dbReference type="RuleBase" id="RU363032"/>
    </source>
</evidence>
<feature type="transmembrane region" description="Helical" evidence="7">
    <location>
        <begin position="42"/>
        <end position="69"/>
    </location>
</feature>
<evidence type="ECO:0000256" key="4">
    <source>
        <dbReference type="ARBA" id="ARBA00022692"/>
    </source>
</evidence>
<dbReference type="EMBL" id="NEWD01000026">
    <property type="protein sequence ID" value="OXM99952.1"/>
    <property type="molecule type" value="Genomic_DNA"/>
</dbReference>
<keyword evidence="6 7" id="KW-0472">Membrane</keyword>
<name>A0A229VWG6_9BIFI</name>
<proteinExistence type="inferred from homology"/>
<evidence type="ECO:0000256" key="1">
    <source>
        <dbReference type="ARBA" id="ARBA00004651"/>
    </source>
</evidence>
<feature type="region of interest" description="Disordered" evidence="8">
    <location>
        <begin position="1"/>
        <end position="22"/>
    </location>
</feature>